<dbReference type="PIRSF" id="PIRSF000097">
    <property type="entry name" value="AKR"/>
    <property type="match status" value="1"/>
</dbReference>
<keyword evidence="2" id="KW-0560">Oxidoreductase</keyword>
<feature type="binding site" evidence="4">
    <location>
        <position position="111"/>
    </location>
    <ligand>
        <name>substrate</name>
    </ligand>
</feature>
<dbReference type="PANTHER" id="PTHR43827:SF13">
    <property type="entry name" value="ALDO_KETO REDUCTASE FAMILY PROTEIN"/>
    <property type="match status" value="1"/>
</dbReference>
<comment type="similarity">
    <text evidence="1">Belongs to the aldo/keto reductase family.</text>
</comment>
<dbReference type="CDD" id="cd19071">
    <property type="entry name" value="AKR_AKR1-5-like"/>
    <property type="match status" value="1"/>
</dbReference>
<sequence length="276" mass="30649">MASTLNLQSTIKLPSGYELPRIGLGVYRNDDCKPACLAALKHGYKHIDSARMYRNEAQVGEALRESGVPRDQVFITSKVDSPEHGFEKTLAAIDSSLKNFGFDYIDLMLLHSPLSGKERRLEAYKALIEARNQGKLRSIGVSNYGVKHLEEIKAAGLETPAVNQLEVQPFCQQKDIVEYCNKHGIVIEAYCPLIRGAWNDTIVNIGKKYNKDPAQTLVRWSIQHGFVSLPKSSKPERVVSNVDIYDFELSAEDMATLDGLDRGAKGAVAWNPVDAE</sequence>
<evidence type="ECO:0000259" key="6">
    <source>
        <dbReference type="Pfam" id="PF00248"/>
    </source>
</evidence>
<dbReference type="OrthoDB" id="416253at2759"/>
<reference evidence="7" key="1">
    <citation type="journal article" date="2018" name="Genome Biol. Evol.">
        <title>Genomics and development of Lentinus tigrinus, a white-rot wood-decaying mushroom with dimorphic fruiting bodies.</title>
        <authorList>
            <person name="Wu B."/>
            <person name="Xu Z."/>
            <person name="Knudson A."/>
            <person name="Carlson A."/>
            <person name="Chen N."/>
            <person name="Kovaka S."/>
            <person name="LaButti K."/>
            <person name="Lipzen A."/>
            <person name="Pennachio C."/>
            <person name="Riley R."/>
            <person name="Schakwitz W."/>
            <person name="Umezawa K."/>
            <person name="Ohm R.A."/>
            <person name="Grigoriev I.V."/>
            <person name="Nagy L.G."/>
            <person name="Gibbons J."/>
            <person name="Hibbett D."/>
        </authorList>
    </citation>
    <scope>NUCLEOTIDE SEQUENCE [LARGE SCALE GENOMIC DNA]</scope>
    <source>
        <strain evidence="7">ALCF2SS1-6</strain>
    </source>
</reference>
<dbReference type="FunFam" id="3.20.20.100:FF:000015">
    <property type="entry name" value="Oxidoreductase, aldo/keto reductase family"/>
    <property type="match status" value="1"/>
</dbReference>
<dbReference type="InterPro" id="IPR023210">
    <property type="entry name" value="NADP_OxRdtase_dom"/>
</dbReference>
<evidence type="ECO:0000256" key="2">
    <source>
        <dbReference type="ARBA" id="ARBA00023002"/>
    </source>
</evidence>
<proteinExistence type="inferred from homology"/>
<dbReference type="PANTHER" id="PTHR43827">
    <property type="entry name" value="2,5-DIKETO-D-GLUCONIC ACID REDUCTASE"/>
    <property type="match status" value="1"/>
</dbReference>
<dbReference type="Gene3D" id="3.20.20.100">
    <property type="entry name" value="NADP-dependent oxidoreductase domain"/>
    <property type="match status" value="1"/>
</dbReference>
<dbReference type="PRINTS" id="PR00069">
    <property type="entry name" value="ALDKETRDTASE"/>
</dbReference>
<protein>
    <submittedName>
        <fullName evidence="7">Aldo/keto reductase</fullName>
    </submittedName>
</protein>
<dbReference type="InterPro" id="IPR036812">
    <property type="entry name" value="NAD(P)_OxRdtase_dom_sf"/>
</dbReference>
<accession>A0A5C2RQS0</accession>
<dbReference type="SUPFAM" id="SSF51430">
    <property type="entry name" value="NAD(P)-linked oxidoreductase"/>
    <property type="match status" value="1"/>
</dbReference>
<organism evidence="7 8">
    <name type="scientific">Lentinus tigrinus ALCF2SS1-6</name>
    <dbReference type="NCBI Taxonomy" id="1328759"/>
    <lineage>
        <taxon>Eukaryota</taxon>
        <taxon>Fungi</taxon>
        <taxon>Dikarya</taxon>
        <taxon>Basidiomycota</taxon>
        <taxon>Agaricomycotina</taxon>
        <taxon>Agaricomycetes</taxon>
        <taxon>Polyporales</taxon>
        <taxon>Polyporaceae</taxon>
        <taxon>Lentinus</taxon>
    </lineage>
</organism>
<feature type="domain" description="NADP-dependent oxidoreductase" evidence="6">
    <location>
        <begin position="31"/>
        <end position="261"/>
    </location>
</feature>
<gene>
    <name evidence="7" type="ORF">L227DRAFT_616566</name>
</gene>
<evidence type="ECO:0000313" key="7">
    <source>
        <dbReference type="EMBL" id="RPD54008.1"/>
    </source>
</evidence>
<dbReference type="InterPro" id="IPR020471">
    <property type="entry name" value="AKR"/>
</dbReference>
<evidence type="ECO:0000256" key="4">
    <source>
        <dbReference type="PIRSR" id="PIRSR000097-2"/>
    </source>
</evidence>
<dbReference type="Pfam" id="PF00248">
    <property type="entry name" value="Aldo_ket_red"/>
    <property type="match status" value="1"/>
</dbReference>
<evidence type="ECO:0000256" key="3">
    <source>
        <dbReference type="PIRSR" id="PIRSR000097-1"/>
    </source>
</evidence>
<keyword evidence="8" id="KW-1185">Reference proteome</keyword>
<dbReference type="STRING" id="1328759.A0A5C2RQS0"/>
<evidence type="ECO:0000256" key="1">
    <source>
        <dbReference type="ARBA" id="ARBA00007905"/>
    </source>
</evidence>
<dbReference type="AlphaFoldDB" id="A0A5C2RQS0"/>
<dbReference type="EMBL" id="ML122312">
    <property type="protein sequence ID" value="RPD54008.1"/>
    <property type="molecule type" value="Genomic_DNA"/>
</dbReference>
<dbReference type="GO" id="GO:0016491">
    <property type="term" value="F:oxidoreductase activity"/>
    <property type="evidence" value="ECO:0007669"/>
    <property type="project" value="UniProtKB-KW"/>
</dbReference>
<evidence type="ECO:0000313" key="8">
    <source>
        <dbReference type="Proteomes" id="UP000313359"/>
    </source>
</evidence>
<dbReference type="Proteomes" id="UP000313359">
    <property type="component" value="Unassembled WGS sequence"/>
</dbReference>
<feature type="site" description="Lowers pKa of active site Tyr" evidence="5">
    <location>
        <position position="78"/>
    </location>
</feature>
<evidence type="ECO:0000256" key="5">
    <source>
        <dbReference type="PIRSR" id="PIRSR000097-3"/>
    </source>
</evidence>
<name>A0A5C2RQS0_9APHY</name>
<feature type="active site" description="Proton donor" evidence="3">
    <location>
        <position position="53"/>
    </location>
</feature>